<name>X1GFH5_9ZZZZ</name>
<evidence type="ECO:0000313" key="1">
    <source>
        <dbReference type="EMBL" id="GAH31783.1"/>
    </source>
</evidence>
<proteinExistence type="predicted"/>
<dbReference type="AlphaFoldDB" id="X1GFH5"/>
<dbReference type="EMBL" id="BARU01012904">
    <property type="protein sequence ID" value="GAH31783.1"/>
    <property type="molecule type" value="Genomic_DNA"/>
</dbReference>
<sequence>AASCILQNLMTMYDLPRFIRDQKHLQQMLDGKFYYKKGEIGFESLADQKNVMYGGIVYIIRPIKPLVIFKNTLTEIYTLYRFLLHYIKS</sequence>
<organism evidence="1">
    <name type="scientific">marine sediment metagenome</name>
    <dbReference type="NCBI Taxonomy" id="412755"/>
    <lineage>
        <taxon>unclassified sequences</taxon>
        <taxon>metagenomes</taxon>
        <taxon>ecological metagenomes</taxon>
    </lineage>
</organism>
<comment type="caution">
    <text evidence="1">The sequence shown here is derived from an EMBL/GenBank/DDBJ whole genome shotgun (WGS) entry which is preliminary data.</text>
</comment>
<reference evidence="1" key="1">
    <citation type="journal article" date="2014" name="Front. Microbiol.">
        <title>High frequency of phylogenetically diverse reductive dehalogenase-homologous genes in deep subseafloor sedimentary metagenomes.</title>
        <authorList>
            <person name="Kawai M."/>
            <person name="Futagami T."/>
            <person name="Toyoda A."/>
            <person name="Takaki Y."/>
            <person name="Nishi S."/>
            <person name="Hori S."/>
            <person name="Arai W."/>
            <person name="Tsubouchi T."/>
            <person name="Morono Y."/>
            <person name="Uchiyama I."/>
            <person name="Ito T."/>
            <person name="Fujiyama A."/>
            <person name="Inagaki F."/>
            <person name="Takami H."/>
        </authorList>
    </citation>
    <scope>NUCLEOTIDE SEQUENCE</scope>
    <source>
        <strain evidence="1">Expedition CK06-06</strain>
    </source>
</reference>
<feature type="non-terminal residue" evidence="1">
    <location>
        <position position="1"/>
    </location>
</feature>
<gene>
    <name evidence="1" type="ORF">S03H2_23571</name>
</gene>
<accession>X1GFH5</accession>
<protein>
    <submittedName>
        <fullName evidence="1">Uncharacterized protein</fullName>
    </submittedName>
</protein>